<feature type="signal peptide" evidence="1">
    <location>
        <begin position="1"/>
        <end position="20"/>
    </location>
</feature>
<dbReference type="EMBL" id="MU404356">
    <property type="protein sequence ID" value="KAI1611392.1"/>
    <property type="molecule type" value="Genomic_DNA"/>
</dbReference>
<proteinExistence type="predicted"/>
<organism evidence="2 3">
    <name type="scientific">Exophiala viscosa</name>
    <dbReference type="NCBI Taxonomy" id="2486360"/>
    <lineage>
        <taxon>Eukaryota</taxon>
        <taxon>Fungi</taxon>
        <taxon>Dikarya</taxon>
        <taxon>Ascomycota</taxon>
        <taxon>Pezizomycotina</taxon>
        <taxon>Eurotiomycetes</taxon>
        <taxon>Chaetothyriomycetidae</taxon>
        <taxon>Chaetothyriales</taxon>
        <taxon>Herpotrichiellaceae</taxon>
        <taxon>Exophiala</taxon>
    </lineage>
</organism>
<keyword evidence="3" id="KW-1185">Reference proteome</keyword>
<reference evidence="2" key="1">
    <citation type="journal article" date="2022" name="bioRxiv">
        <title>Deciphering the potential niche of two novel black yeast fungi from a biological soil crust based on their genomes, phenotypes, and melanin regulation.</title>
        <authorList>
            <consortium name="DOE Joint Genome Institute"/>
            <person name="Carr E.C."/>
            <person name="Barton Q."/>
            <person name="Grambo S."/>
            <person name="Sullivan M."/>
            <person name="Renfro C.M."/>
            <person name="Kuo A."/>
            <person name="Pangilinan J."/>
            <person name="Lipzen A."/>
            <person name="Keymanesh K."/>
            <person name="Savage E."/>
            <person name="Barry K."/>
            <person name="Grigoriev I.V."/>
            <person name="Riekhof W.R."/>
            <person name="Harris S.S."/>
        </authorList>
    </citation>
    <scope>NUCLEOTIDE SEQUENCE</scope>
    <source>
        <strain evidence="2">JF 03-4F</strain>
    </source>
</reference>
<name>A0AAN6IB64_9EURO</name>
<protein>
    <recommendedName>
        <fullName evidence="4">Ig-like domain-containing protein</fullName>
    </recommendedName>
</protein>
<evidence type="ECO:0008006" key="4">
    <source>
        <dbReference type="Google" id="ProtNLM"/>
    </source>
</evidence>
<evidence type="ECO:0000313" key="3">
    <source>
        <dbReference type="Proteomes" id="UP001203852"/>
    </source>
</evidence>
<accession>A0AAN6IB64</accession>
<evidence type="ECO:0000313" key="2">
    <source>
        <dbReference type="EMBL" id="KAI1611392.1"/>
    </source>
</evidence>
<keyword evidence="1" id="KW-0732">Signal</keyword>
<feature type="chain" id="PRO_5042855140" description="Ig-like domain-containing protein" evidence="1">
    <location>
        <begin position="21"/>
        <end position="400"/>
    </location>
</feature>
<comment type="caution">
    <text evidence="2">The sequence shown here is derived from an EMBL/GenBank/DDBJ whole genome shotgun (WGS) entry which is preliminary data.</text>
</comment>
<evidence type="ECO:0000256" key="1">
    <source>
        <dbReference type="SAM" id="SignalP"/>
    </source>
</evidence>
<dbReference type="Proteomes" id="UP001203852">
    <property type="component" value="Unassembled WGS sequence"/>
</dbReference>
<sequence>MYRLLHSLLAVFVLAGQTLADCISFGYDFVDGGGPYCINTTSTDYFSFGTEFEGCQPSDSQGDITPILVDPDGNEYFCSDIPTQPDDTDMVSTCNVTGNTLQKDQMFSGNWTVVVEGLTFAWMRDFSIIAAPPVTVTTTPTATFTVTSIPSTTITSTSTGWDSITLSASTITLPSTTLTSTITTTPSRVTVWSTSTMSRTRTARTFSSTISTTTSTANCMTQPHRQDPTCTIHPTKASLLAAASSAVSSTVANTTVAANANRWFWRGSSRDRHVREVFKRATIEPRDGKLVDRGADLCTTTYLETSLVVSSTVTVTGPTSTEIDTTIVSSTTTITPSPVTAYSGQANTTITVTAATPTRTRITRAYTTVWTTKTIVATITSTVKTTPSGMVCATSPGRFF</sequence>
<dbReference type="AlphaFoldDB" id="A0AAN6IB64"/>
<gene>
    <name evidence="2" type="ORF">EDD36DRAFT_287352</name>
</gene>